<keyword evidence="2" id="KW-1185">Reference proteome</keyword>
<gene>
    <name evidence="1" type="ORF">GFSPODELE1_LOCUS4390</name>
</gene>
<name>A0ABP1D990_9APHY</name>
<proteinExistence type="predicted"/>
<organism evidence="1 2">
    <name type="scientific">Somion occarium</name>
    <dbReference type="NCBI Taxonomy" id="3059160"/>
    <lineage>
        <taxon>Eukaryota</taxon>
        <taxon>Fungi</taxon>
        <taxon>Dikarya</taxon>
        <taxon>Basidiomycota</taxon>
        <taxon>Agaricomycotina</taxon>
        <taxon>Agaricomycetes</taxon>
        <taxon>Polyporales</taxon>
        <taxon>Cerrenaceae</taxon>
        <taxon>Somion</taxon>
    </lineage>
</organism>
<protein>
    <submittedName>
        <fullName evidence="1">Uncharacterized protein</fullName>
    </submittedName>
</protein>
<sequence>MAEFDDLPPEVLYNIVARIATQYIDHYVISPPPLRVKSVYQYDQWGPDIPYDEPNLLVPLLLVSHQMMDVTWMVICDALDRRRPYGISPYINPWRRLQYLRNLYQYARQGREEDMQTYEILIGIPDIPYIANHGSSIVTSTWLNRNFGSIKMASSSWNMFLRTTIRIYSVPCKRCLIISYKIVHRAMRCCARVEELVKPRSPLRLRSATKRQYEEAKKEMMINFATISACFPMKKGVLWGPEPSNLQADVLHIVIQKVMSNQTLMKEVKLRDPSDHSRMRDLLEILLENGLPVMREVREYMTAQLMKTAPEAREFLKNLE</sequence>
<dbReference type="Proteomes" id="UP001497453">
    <property type="component" value="Chromosome 3"/>
</dbReference>
<accession>A0ABP1D990</accession>
<evidence type="ECO:0000313" key="2">
    <source>
        <dbReference type="Proteomes" id="UP001497453"/>
    </source>
</evidence>
<reference evidence="2" key="1">
    <citation type="submission" date="2024-04" db="EMBL/GenBank/DDBJ databases">
        <authorList>
            <person name="Shaw F."/>
            <person name="Minotto A."/>
        </authorList>
    </citation>
    <scope>NUCLEOTIDE SEQUENCE [LARGE SCALE GENOMIC DNA]</scope>
</reference>
<dbReference type="EMBL" id="OZ037946">
    <property type="protein sequence ID" value="CAL1703077.1"/>
    <property type="molecule type" value="Genomic_DNA"/>
</dbReference>
<evidence type="ECO:0000313" key="1">
    <source>
        <dbReference type="EMBL" id="CAL1703077.1"/>
    </source>
</evidence>